<evidence type="ECO:0000313" key="2">
    <source>
        <dbReference type="Proteomes" id="UP001202328"/>
    </source>
</evidence>
<comment type="caution">
    <text evidence="1">The sequence shown here is derived from an EMBL/GenBank/DDBJ whole genome shotgun (WGS) entry which is preliminary data.</text>
</comment>
<evidence type="ECO:0000313" key="1">
    <source>
        <dbReference type="EMBL" id="KAI3928024.1"/>
    </source>
</evidence>
<feature type="non-terminal residue" evidence="1">
    <location>
        <position position="1"/>
    </location>
</feature>
<dbReference type="Proteomes" id="UP001202328">
    <property type="component" value="Unassembled WGS sequence"/>
</dbReference>
<protein>
    <submittedName>
        <fullName evidence="1">Uncharacterized protein</fullName>
    </submittedName>
</protein>
<dbReference type="AlphaFoldDB" id="A0AAD4XMH4"/>
<keyword evidence="2" id="KW-1185">Reference proteome</keyword>
<sequence length="73" mass="8032">DPQNSSHPLLGFGKFSATVPSRIWNQIGQSQTSSESVICNNLVGSCAINSSRIPFQPPRYAPANVTHERHNFH</sequence>
<reference evidence="1" key="1">
    <citation type="submission" date="2022-04" db="EMBL/GenBank/DDBJ databases">
        <title>A functionally conserved STORR gene fusion in Papaver species that diverged 16.8 million years ago.</title>
        <authorList>
            <person name="Catania T."/>
        </authorList>
    </citation>
    <scope>NUCLEOTIDE SEQUENCE</scope>
    <source>
        <strain evidence="1">S-188037</strain>
    </source>
</reference>
<gene>
    <name evidence="1" type="ORF">MKW98_023625</name>
</gene>
<name>A0AAD4XMH4_9MAGN</name>
<organism evidence="1 2">
    <name type="scientific">Papaver atlanticum</name>
    <dbReference type="NCBI Taxonomy" id="357466"/>
    <lineage>
        <taxon>Eukaryota</taxon>
        <taxon>Viridiplantae</taxon>
        <taxon>Streptophyta</taxon>
        <taxon>Embryophyta</taxon>
        <taxon>Tracheophyta</taxon>
        <taxon>Spermatophyta</taxon>
        <taxon>Magnoliopsida</taxon>
        <taxon>Ranunculales</taxon>
        <taxon>Papaveraceae</taxon>
        <taxon>Papaveroideae</taxon>
        <taxon>Papaver</taxon>
    </lineage>
</organism>
<proteinExistence type="predicted"/>
<accession>A0AAD4XMH4</accession>
<dbReference type="EMBL" id="JAJJMB010007708">
    <property type="protein sequence ID" value="KAI3928024.1"/>
    <property type="molecule type" value="Genomic_DNA"/>
</dbReference>